<sequence>MSASTQDVYFEDVAIGTELRSESHVVSAEDIGRFCDLTHDHHPLHTDAGYAQSRGFPGVIAHGLFGLSLMEGLKTALKIYENSSIASLGWDQVRFLRPVVAGDAVHVVFRFTDKRLSARGGRGVVTESLQLVNQRAEPVIEAVHMALVACRQVVDVADATT</sequence>
<dbReference type="RefSeq" id="WP_125965731.1">
    <property type="nucleotide sequence ID" value="NZ_RXFQ01000009.1"/>
</dbReference>
<evidence type="ECO:0000313" key="3">
    <source>
        <dbReference type="Proteomes" id="UP000271137"/>
    </source>
</evidence>
<dbReference type="Pfam" id="PF01575">
    <property type="entry name" value="MaoC_dehydratas"/>
    <property type="match status" value="1"/>
</dbReference>
<dbReference type="PANTHER" id="PTHR43664:SF1">
    <property type="entry name" value="BETA-METHYLMALYL-COA DEHYDRATASE"/>
    <property type="match status" value="1"/>
</dbReference>
<reference evidence="2 3" key="1">
    <citation type="submission" date="2018-12" db="EMBL/GenBank/DDBJ databases">
        <title>The genome sequences of strain 502.</title>
        <authorList>
            <person name="Gao J."/>
            <person name="Sun J."/>
        </authorList>
    </citation>
    <scope>NUCLEOTIDE SEQUENCE [LARGE SCALE GENOMIC DNA]</scope>
    <source>
        <strain evidence="2 3">502</strain>
    </source>
</reference>
<keyword evidence="3" id="KW-1185">Reference proteome</keyword>
<dbReference type="Gene3D" id="3.10.129.10">
    <property type="entry name" value="Hotdog Thioesterase"/>
    <property type="match status" value="1"/>
</dbReference>
<dbReference type="InterPro" id="IPR052342">
    <property type="entry name" value="MCH/BMMD"/>
</dbReference>
<organism evidence="2 3">
    <name type="scientific">Variovorax beijingensis</name>
    <dbReference type="NCBI Taxonomy" id="2496117"/>
    <lineage>
        <taxon>Bacteria</taxon>
        <taxon>Pseudomonadati</taxon>
        <taxon>Pseudomonadota</taxon>
        <taxon>Betaproteobacteria</taxon>
        <taxon>Burkholderiales</taxon>
        <taxon>Comamonadaceae</taxon>
        <taxon>Variovorax</taxon>
    </lineage>
</organism>
<dbReference type="SUPFAM" id="SSF54637">
    <property type="entry name" value="Thioesterase/thiol ester dehydrase-isomerase"/>
    <property type="match status" value="1"/>
</dbReference>
<dbReference type="InterPro" id="IPR002539">
    <property type="entry name" value="MaoC-like_dom"/>
</dbReference>
<dbReference type="EMBL" id="RXFQ01000009">
    <property type="protein sequence ID" value="RSZ34772.1"/>
    <property type="molecule type" value="Genomic_DNA"/>
</dbReference>
<gene>
    <name evidence="2" type="ORF">EJO66_18130</name>
</gene>
<feature type="domain" description="MaoC-like" evidence="1">
    <location>
        <begin position="15"/>
        <end position="127"/>
    </location>
</feature>
<dbReference type="Proteomes" id="UP000271137">
    <property type="component" value="Unassembled WGS sequence"/>
</dbReference>
<comment type="caution">
    <text evidence="2">The sequence shown here is derived from an EMBL/GenBank/DDBJ whole genome shotgun (WGS) entry which is preliminary data.</text>
</comment>
<name>A0ABY0A4P4_9BURK</name>
<dbReference type="InterPro" id="IPR029069">
    <property type="entry name" value="HotDog_dom_sf"/>
</dbReference>
<accession>A0ABY0A4P4</accession>
<protein>
    <submittedName>
        <fullName evidence="2">Monoamine oxidase</fullName>
    </submittedName>
</protein>
<evidence type="ECO:0000313" key="2">
    <source>
        <dbReference type="EMBL" id="RSZ34772.1"/>
    </source>
</evidence>
<evidence type="ECO:0000259" key="1">
    <source>
        <dbReference type="Pfam" id="PF01575"/>
    </source>
</evidence>
<dbReference type="PANTHER" id="PTHR43664">
    <property type="entry name" value="MONOAMINE OXIDASE-RELATED"/>
    <property type="match status" value="1"/>
</dbReference>
<proteinExistence type="predicted"/>